<keyword evidence="2" id="KW-1185">Reference proteome</keyword>
<dbReference type="EMBL" id="AP024169">
    <property type="protein sequence ID" value="BCN32105.1"/>
    <property type="molecule type" value="Genomic_DNA"/>
</dbReference>
<dbReference type="SUPFAM" id="SSF49842">
    <property type="entry name" value="TNF-like"/>
    <property type="match status" value="1"/>
</dbReference>
<dbReference type="RefSeq" id="WP_271713179.1">
    <property type="nucleotide sequence ID" value="NZ_AP024169.1"/>
</dbReference>
<organism evidence="1 2">
    <name type="scientific">Anaeromicropila herbilytica</name>
    <dbReference type="NCBI Taxonomy" id="2785025"/>
    <lineage>
        <taxon>Bacteria</taxon>
        <taxon>Bacillati</taxon>
        <taxon>Bacillota</taxon>
        <taxon>Clostridia</taxon>
        <taxon>Lachnospirales</taxon>
        <taxon>Lachnospiraceae</taxon>
        <taxon>Anaeromicropila</taxon>
    </lineage>
</organism>
<dbReference type="KEGG" id="ahb:bsdtb5_34000"/>
<accession>A0A7R7EP28</accession>
<name>A0A7R7EP28_9FIRM</name>
<dbReference type="AlphaFoldDB" id="A0A7R7EP28"/>
<dbReference type="InterPro" id="IPR008983">
    <property type="entry name" value="Tumour_necrosis_fac-like_dom"/>
</dbReference>
<gene>
    <name evidence="1" type="ORF">bsdtb5_34000</name>
</gene>
<sequence>MSYFHEPHCPITIDPTIQTGLGGTYNERNTGATVLEGGVITFNSTTFDRKIGFGVSFNKTTGIITIDKAGFYLFDWTFLAGATDAGEPIGVLIALESTTGIPYALSGNTGLPLSFSGSTLIELPAGATLQFVNRSGHSITLVNVTGSGGLSFGGSLTVARIENVYSTKA</sequence>
<protein>
    <recommendedName>
        <fullName evidence="3">BclA C-terminal domain-containing protein</fullName>
    </recommendedName>
</protein>
<proteinExistence type="predicted"/>
<dbReference type="Gene3D" id="2.60.120.40">
    <property type="match status" value="1"/>
</dbReference>
<dbReference type="Proteomes" id="UP000595897">
    <property type="component" value="Chromosome"/>
</dbReference>
<evidence type="ECO:0000313" key="1">
    <source>
        <dbReference type="EMBL" id="BCN32105.1"/>
    </source>
</evidence>
<reference evidence="1 2" key="1">
    <citation type="submission" date="2020-11" db="EMBL/GenBank/DDBJ databases">
        <title>Draft genome sequencing of a Lachnospiraceae strain isolated from anoxic soil subjected to BSD treatment.</title>
        <authorList>
            <person name="Uek A."/>
            <person name="Tonouchi A."/>
        </authorList>
    </citation>
    <scope>NUCLEOTIDE SEQUENCE [LARGE SCALE GENOMIC DNA]</scope>
    <source>
        <strain evidence="1 2">TB5</strain>
    </source>
</reference>
<evidence type="ECO:0008006" key="3">
    <source>
        <dbReference type="Google" id="ProtNLM"/>
    </source>
</evidence>
<evidence type="ECO:0000313" key="2">
    <source>
        <dbReference type="Proteomes" id="UP000595897"/>
    </source>
</evidence>